<dbReference type="EMBL" id="BGPR01007860">
    <property type="protein sequence ID" value="GBN30060.1"/>
    <property type="molecule type" value="Genomic_DNA"/>
</dbReference>
<comment type="caution">
    <text evidence="1">The sequence shown here is derived from an EMBL/GenBank/DDBJ whole genome shotgun (WGS) entry which is preliminary data.</text>
</comment>
<protein>
    <submittedName>
        <fullName evidence="1">Uncharacterized protein</fullName>
    </submittedName>
</protein>
<reference evidence="1 2" key="1">
    <citation type="journal article" date="2019" name="Sci. Rep.">
        <title>Orb-weaving spider Araneus ventricosus genome elucidates the spidroin gene catalogue.</title>
        <authorList>
            <person name="Kono N."/>
            <person name="Nakamura H."/>
            <person name="Ohtoshi R."/>
            <person name="Moran D.A.P."/>
            <person name="Shinohara A."/>
            <person name="Yoshida Y."/>
            <person name="Fujiwara M."/>
            <person name="Mori M."/>
            <person name="Tomita M."/>
            <person name="Arakawa K."/>
        </authorList>
    </citation>
    <scope>NUCLEOTIDE SEQUENCE [LARGE SCALE GENOMIC DNA]</scope>
</reference>
<organism evidence="1 2">
    <name type="scientific">Araneus ventricosus</name>
    <name type="common">Orbweaver spider</name>
    <name type="synonym">Epeira ventricosa</name>
    <dbReference type="NCBI Taxonomy" id="182803"/>
    <lineage>
        <taxon>Eukaryota</taxon>
        <taxon>Metazoa</taxon>
        <taxon>Ecdysozoa</taxon>
        <taxon>Arthropoda</taxon>
        <taxon>Chelicerata</taxon>
        <taxon>Arachnida</taxon>
        <taxon>Araneae</taxon>
        <taxon>Araneomorphae</taxon>
        <taxon>Entelegynae</taxon>
        <taxon>Araneoidea</taxon>
        <taxon>Araneidae</taxon>
        <taxon>Araneus</taxon>
    </lineage>
</organism>
<evidence type="ECO:0000313" key="1">
    <source>
        <dbReference type="EMBL" id="GBN30060.1"/>
    </source>
</evidence>
<accession>A0A4Y2MUL3</accession>
<sequence>MGIWRTLHQSLSQTDSTKLEKGMIIGFPTNGGIISKTTQFLNCSRAAVHRFGYIVSKMVSTRIRIKLFISERGCVQADGTLSGATDGPNEPGG</sequence>
<gene>
    <name evidence="1" type="ORF">AVEN_268346_1</name>
</gene>
<dbReference type="AlphaFoldDB" id="A0A4Y2MUL3"/>
<dbReference type="Proteomes" id="UP000499080">
    <property type="component" value="Unassembled WGS sequence"/>
</dbReference>
<name>A0A4Y2MUL3_ARAVE</name>
<evidence type="ECO:0000313" key="2">
    <source>
        <dbReference type="Proteomes" id="UP000499080"/>
    </source>
</evidence>
<keyword evidence="2" id="KW-1185">Reference proteome</keyword>
<proteinExistence type="predicted"/>